<reference evidence="3 4" key="1">
    <citation type="submission" date="2018-07" db="EMBL/GenBank/DDBJ databases">
        <title>Anaerosacharophilus polymeroproducens gen. nov. sp. nov., an anaerobic bacterium isolated from salt field.</title>
        <authorList>
            <person name="Kim W."/>
            <person name="Yang S.-H."/>
            <person name="Oh J."/>
            <person name="Lee J.-H."/>
            <person name="Kwon K.K."/>
        </authorList>
    </citation>
    <scope>NUCLEOTIDE SEQUENCE [LARGE SCALE GENOMIC DNA]</scope>
    <source>
        <strain evidence="3 4">MCWD5</strain>
    </source>
</reference>
<dbReference type="EMBL" id="QRCT01000015">
    <property type="protein sequence ID" value="RDU24127.1"/>
    <property type="molecule type" value="Genomic_DNA"/>
</dbReference>
<dbReference type="AlphaFoldDB" id="A0A371AX31"/>
<name>A0A371AX31_9FIRM</name>
<evidence type="ECO:0000259" key="2">
    <source>
        <dbReference type="Pfam" id="PF13192"/>
    </source>
</evidence>
<feature type="region of interest" description="Disordered" evidence="1">
    <location>
        <begin position="1"/>
        <end position="22"/>
    </location>
</feature>
<dbReference type="InterPro" id="IPR036249">
    <property type="entry name" value="Thioredoxin-like_sf"/>
</dbReference>
<protein>
    <submittedName>
        <fullName evidence="3">Thioredoxin family protein</fullName>
    </submittedName>
</protein>
<evidence type="ECO:0000256" key="1">
    <source>
        <dbReference type="SAM" id="MobiDB-lite"/>
    </source>
</evidence>
<dbReference type="SUPFAM" id="SSF52833">
    <property type="entry name" value="Thioredoxin-like"/>
    <property type="match status" value="1"/>
</dbReference>
<evidence type="ECO:0000313" key="4">
    <source>
        <dbReference type="Proteomes" id="UP000255036"/>
    </source>
</evidence>
<accession>A0A371AX31</accession>
<proteinExistence type="predicted"/>
<dbReference type="Proteomes" id="UP000255036">
    <property type="component" value="Unassembled WGS sequence"/>
</dbReference>
<organism evidence="3 4">
    <name type="scientific">Anaerosacchariphilus polymeriproducens</name>
    <dbReference type="NCBI Taxonomy" id="1812858"/>
    <lineage>
        <taxon>Bacteria</taxon>
        <taxon>Bacillati</taxon>
        <taxon>Bacillota</taxon>
        <taxon>Clostridia</taxon>
        <taxon>Lachnospirales</taxon>
        <taxon>Lachnospiraceae</taxon>
        <taxon>Anaerosacchariphilus</taxon>
    </lineage>
</organism>
<evidence type="ECO:0000313" key="3">
    <source>
        <dbReference type="EMBL" id="RDU24127.1"/>
    </source>
</evidence>
<dbReference type="PANTHER" id="PTHR36450">
    <property type="entry name" value="THIOREDOXIN"/>
    <property type="match status" value="1"/>
</dbReference>
<dbReference type="PANTHER" id="PTHR36450:SF1">
    <property type="entry name" value="THIOREDOXIN"/>
    <property type="match status" value="1"/>
</dbReference>
<dbReference type="Pfam" id="PF13192">
    <property type="entry name" value="Thioredoxin_3"/>
    <property type="match status" value="1"/>
</dbReference>
<dbReference type="RefSeq" id="WP_115481314.1">
    <property type="nucleotide sequence ID" value="NZ_QRCT01000015.1"/>
</dbReference>
<keyword evidence="4" id="KW-1185">Reference proteome</keyword>
<dbReference type="NCBIfam" id="TIGR00412">
    <property type="entry name" value="redox_disulf_2"/>
    <property type="match status" value="1"/>
</dbReference>
<dbReference type="Gene3D" id="3.40.30.10">
    <property type="entry name" value="Glutaredoxin"/>
    <property type="match status" value="1"/>
</dbReference>
<feature type="domain" description="Thioredoxin-like fold" evidence="2">
    <location>
        <begin position="43"/>
        <end position="116"/>
    </location>
</feature>
<sequence>MGLFGLGKKKEEKETSSSCCQGGACTPDTVEKVADSPDSGEAVKVLGSGCAKCNELEANVKTALEQLGMDTVIEHVTDFNAIAAYGVMTTPALVVDGKVVSYGKVLKVEEAVKLLQK</sequence>
<dbReference type="InterPro" id="IPR005243">
    <property type="entry name" value="THIRX-like_proc"/>
</dbReference>
<dbReference type="OrthoDB" id="9800630at2"/>
<dbReference type="InterPro" id="IPR012336">
    <property type="entry name" value="Thioredoxin-like_fold"/>
</dbReference>
<gene>
    <name evidence="3" type="ORF">DWV06_06190</name>
</gene>
<comment type="caution">
    <text evidence="3">The sequence shown here is derived from an EMBL/GenBank/DDBJ whole genome shotgun (WGS) entry which is preliminary data.</text>
</comment>